<dbReference type="InterPro" id="IPR001633">
    <property type="entry name" value="EAL_dom"/>
</dbReference>
<evidence type="ECO:0000313" key="4">
    <source>
        <dbReference type="EMBL" id="PTW61702.1"/>
    </source>
</evidence>
<dbReference type="SMART" id="SM00267">
    <property type="entry name" value="GGDEF"/>
    <property type="match status" value="1"/>
</dbReference>
<name>A0A2T5VD83_9HYPH</name>
<dbReference type="NCBIfam" id="TIGR00254">
    <property type="entry name" value="GGDEF"/>
    <property type="match status" value="1"/>
</dbReference>
<dbReference type="RefSeq" id="WP_170122064.1">
    <property type="nucleotide sequence ID" value="NZ_QAYG01000002.1"/>
</dbReference>
<proteinExistence type="predicted"/>
<dbReference type="SUPFAM" id="SSF55073">
    <property type="entry name" value="Nucleotide cyclase"/>
    <property type="match status" value="1"/>
</dbReference>
<organism evidence="4 5">
    <name type="scientific">Breoghania corrubedonensis</name>
    <dbReference type="NCBI Taxonomy" id="665038"/>
    <lineage>
        <taxon>Bacteria</taxon>
        <taxon>Pseudomonadati</taxon>
        <taxon>Pseudomonadota</taxon>
        <taxon>Alphaproteobacteria</taxon>
        <taxon>Hyphomicrobiales</taxon>
        <taxon>Stappiaceae</taxon>
        <taxon>Breoghania</taxon>
    </lineage>
</organism>
<keyword evidence="5" id="KW-1185">Reference proteome</keyword>
<feature type="domain" description="GGDEF" evidence="3">
    <location>
        <begin position="343"/>
        <end position="476"/>
    </location>
</feature>
<accession>A0A2T5VD83</accession>
<dbReference type="InterPro" id="IPR000160">
    <property type="entry name" value="GGDEF_dom"/>
</dbReference>
<dbReference type="Gene3D" id="3.30.70.270">
    <property type="match status" value="1"/>
</dbReference>
<dbReference type="Gene3D" id="3.20.20.450">
    <property type="entry name" value="EAL domain"/>
    <property type="match status" value="1"/>
</dbReference>
<dbReference type="PANTHER" id="PTHR44757:SF2">
    <property type="entry name" value="BIOFILM ARCHITECTURE MAINTENANCE PROTEIN MBAA"/>
    <property type="match status" value="1"/>
</dbReference>
<dbReference type="Pfam" id="PF00990">
    <property type="entry name" value="GGDEF"/>
    <property type="match status" value="1"/>
</dbReference>
<dbReference type="InterPro" id="IPR029787">
    <property type="entry name" value="Nucleotide_cyclase"/>
</dbReference>
<evidence type="ECO:0000313" key="5">
    <source>
        <dbReference type="Proteomes" id="UP000244081"/>
    </source>
</evidence>
<dbReference type="SUPFAM" id="SSF141868">
    <property type="entry name" value="EAL domain-like"/>
    <property type="match status" value="1"/>
</dbReference>
<evidence type="ECO:0000256" key="1">
    <source>
        <dbReference type="SAM" id="Phobius"/>
    </source>
</evidence>
<gene>
    <name evidence="4" type="ORF">C8N35_102418</name>
</gene>
<keyword evidence="1" id="KW-1133">Transmembrane helix</keyword>
<dbReference type="InterPro" id="IPR035919">
    <property type="entry name" value="EAL_sf"/>
</dbReference>
<dbReference type="SMART" id="SM00052">
    <property type="entry name" value="EAL"/>
    <property type="match status" value="1"/>
</dbReference>
<comment type="caution">
    <text evidence="4">The sequence shown here is derived from an EMBL/GenBank/DDBJ whole genome shotgun (WGS) entry which is preliminary data.</text>
</comment>
<reference evidence="4 5" key="1">
    <citation type="submission" date="2018-04" db="EMBL/GenBank/DDBJ databases">
        <title>Genomic Encyclopedia of Archaeal and Bacterial Type Strains, Phase II (KMG-II): from individual species to whole genera.</title>
        <authorList>
            <person name="Goeker M."/>
        </authorList>
    </citation>
    <scope>NUCLEOTIDE SEQUENCE [LARGE SCALE GENOMIC DNA]</scope>
    <source>
        <strain evidence="4 5">DSM 23382</strain>
    </source>
</reference>
<dbReference type="Pfam" id="PF00563">
    <property type="entry name" value="EAL"/>
    <property type="match status" value="1"/>
</dbReference>
<keyword evidence="1" id="KW-0472">Membrane</keyword>
<keyword evidence="1" id="KW-0812">Transmembrane</keyword>
<dbReference type="PROSITE" id="PS50887">
    <property type="entry name" value="GGDEF"/>
    <property type="match status" value="1"/>
</dbReference>
<dbReference type="PANTHER" id="PTHR44757">
    <property type="entry name" value="DIGUANYLATE CYCLASE DGCP"/>
    <property type="match status" value="1"/>
</dbReference>
<protein>
    <submittedName>
        <fullName evidence="4">Periplasmic sensor diguanylate cyclase/phosphodiesterase</fullName>
    </submittedName>
</protein>
<evidence type="ECO:0000259" key="2">
    <source>
        <dbReference type="PROSITE" id="PS50883"/>
    </source>
</evidence>
<evidence type="ECO:0000259" key="3">
    <source>
        <dbReference type="PROSITE" id="PS50887"/>
    </source>
</evidence>
<dbReference type="InterPro" id="IPR043128">
    <property type="entry name" value="Rev_trsase/Diguanyl_cyclase"/>
</dbReference>
<dbReference type="CDD" id="cd01948">
    <property type="entry name" value="EAL"/>
    <property type="match status" value="1"/>
</dbReference>
<dbReference type="CDD" id="cd01949">
    <property type="entry name" value="GGDEF"/>
    <property type="match status" value="1"/>
</dbReference>
<dbReference type="Proteomes" id="UP000244081">
    <property type="component" value="Unassembled WGS sequence"/>
</dbReference>
<sequence length="751" mass="83384">MHRGQSLRITCSIAGLMIAALLIALGGLYWAASKTDQSMIRYERGLLRNALEVERERVAKEIETFAVNDAAYLHAHANFDRFWVEHRISQRLATATNDTLVAIMAPDHSLRYIAGTGTYSAETIVSPGLAHSLRRMMDNVQGEYERTVASDGAGGTTFAPDYRKHIQAIYDSAFEIIDTRLAFVTVMAIVPVNDTTRLIAGPPSVVINARRIDMASLHRIGNLNRLSNLTFEGAATGDTMPPSTLPLYNGSSRPIGWLSWTPSRHGTSMLDEASPMMVLAMLVLLILAVGVLRHTHVSTVRLAFSEALARHRALHDDLSQLPNRQLFSRRLSEALETVGVEGELVGLIYVDLDYFKEVNDTLGHQAGDELIKAVARRLQSAIGPGDLVSRISGDEFALLVTGRTDPATIIDVCRTIEATIAKPFSIDEQWLHSSCSMGLVIADSDTHAPAELLRRADIALYRAKAEGRSRYVLFQESMGDEIRLSQQMERELRQALEEDQFELLYQPQVSADGRTTLGVEALIRWRHPEKGLLTPYHFMSIVERSDLIWQVGAWVIRTACRDGHAWPDLSVAVNVSPAQIRHPEFARVLHLILQEEAFDPRRFEVEVTESVVMDHIESAARIFESLRHIGVRIALDDFGTGYSSLSYLRRFAFDKFKIDRSFITAVESEPEAAAIVHTLVALADALGMKVTAEGIETEGQHRFVQASGCDQLQGYLFSRPVTAEEITARLDVERSHADLTASDTAMARSYG</sequence>
<feature type="domain" description="EAL" evidence="2">
    <location>
        <begin position="485"/>
        <end position="734"/>
    </location>
</feature>
<feature type="transmembrane region" description="Helical" evidence="1">
    <location>
        <begin position="12"/>
        <end position="32"/>
    </location>
</feature>
<dbReference type="AlphaFoldDB" id="A0A2T5VD83"/>
<dbReference type="EMBL" id="QAYG01000002">
    <property type="protein sequence ID" value="PTW61702.1"/>
    <property type="molecule type" value="Genomic_DNA"/>
</dbReference>
<dbReference type="InterPro" id="IPR052155">
    <property type="entry name" value="Biofilm_reg_signaling"/>
</dbReference>
<dbReference type="PROSITE" id="PS50883">
    <property type="entry name" value="EAL"/>
    <property type="match status" value="1"/>
</dbReference>